<evidence type="ECO:0008006" key="3">
    <source>
        <dbReference type="Google" id="ProtNLM"/>
    </source>
</evidence>
<dbReference type="RefSeq" id="WP_078077983.1">
    <property type="nucleotide sequence ID" value="NZ_CP018047.1"/>
</dbReference>
<organism evidence="1 2">
    <name type="scientific">Streptomyces niveus</name>
    <name type="common">Streptomyces spheroides</name>
    <dbReference type="NCBI Taxonomy" id="193462"/>
    <lineage>
        <taxon>Bacteria</taxon>
        <taxon>Bacillati</taxon>
        <taxon>Actinomycetota</taxon>
        <taxon>Actinomycetes</taxon>
        <taxon>Kitasatosporales</taxon>
        <taxon>Streptomycetaceae</taxon>
        <taxon>Streptomyces</taxon>
    </lineage>
</organism>
<proteinExistence type="predicted"/>
<evidence type="ECO:0000313" key="2">
    <source>
        <dbReference type="Proteomes" id="UP000189677"/>
    </source>
</evidence>
<dbReference type="OrthoDB" id="4243671at2"/>
<reference evidence="1 2" key="1">
    <citation type="submission" date="2016-11" db="EMBL/GenBank/DDBJ databases">
        <title>Complete genome sequence of Streptomyces niveus SCSIO 3406.</title>
        <authorList>
            <person name="Zhu Q."/>
            <person name="Cheng W."/>
            <person name="Song Y."/>
            <person name="Li Q."/>
            <person name="Ju J."/>
        </authorList>
    </citation>
    <scope>NUCLEOTIDE SEQUENCE [LARGE SCALE GENOMIC DNA]</scope>
    <source>
        <strain evidence="1 2">SCSIO 3406</strain>
    </source>
</reference>
<dbReference type="KEGG" id="snw:BBN63_27315"/>
<dbReference type="AlphaFoldDB" id="A0A1U9QZS7"/>
<dbReference type="Proteomes" id="UP000189677">
    <property type="component" value="Chromosome"/>
</dbReference>
<gene>
    <name evidence="1" type="ORF">BBN63_27315</name>
</gene>
<sequence length="243" mass="24675">MTTGHGGNGADGWSTAVHERLGLGRLLPLGDATDGAWLAERAAATALRRTTAEVPGTTLGRLRLSLADPGSAGRPAVEPPPSALPPGALRIEGEFATVAGEPLPDVAERLRTALYRHAVDRLGLQVTEVDLRVTALLEEPSTDSSGTAAPVGATVIVPRGTAAVVAANVPGVAHLSAALGTPVLVTRGHVRVELATAAGHHPQKVARAVCRQVSAALPSHPTVAVLITSVDVPRTGRKGPSGD</sequence>
<name>A0A1U9QZS7_STRNV</name>
<keyword evidence="2" id="KW-1185">Reference proteome</keyword>
<evidence type="ECO:0000313" key="1">
    <source>
        <dbReference type="EMBL" id="AQU69341.1"/>
    </source>
</evidence>
<accession>A0A1U9QZS7</accession>
<protein>
    <recommendedName>
        <fullName evidence="3">Nucleopolyhedrovirus P10 family protein</fullName>
    </recommendedName>
</protein>
<dbReference type="EMBL" id="CP018047">
    <property type="protein sequence ID" value="AQU69341.1"/>
    <property type="molecule type" value="Genomic_DNA"/>
</dbReference>